<reference evidence="1 2" key="1">
    <citation type="submission" date="2017-06" db="EMBL/GenBank/DDBJ databases">
        <title>Comparative genomic analysis of Ambrosia Fusariam Clade fungi.</title>
        <authorList>
            <person name="Stajich J.E."/>
            <person name="Carrillo J."/>
            <person name="Kijimoto T."/>
            <person name="Eskalen A."/>
            <person name="O'Donnell K."/>
            <person name="Kasson M."/>
        </authorList>
    </citation>
    <scope>NUCLEOTIDE SEQUENCE [LARGE SCALE GENOMIC DNA]</scope>
    <source>
        <strain evidence="1 2">NRRL62606</strain>
    </source>
</reference>
<accession>A0A428NEN9</accession>
<protein>
    <submittedName>
        <fullName evidence="1">Uncharacterized protein</fullName>
    </submittedName>
</protein>
<feature type="non-terminal residue" evidence="1">
    <location>
        <position position="1"/>
    </location>
</feature>
<evidence type="ECO:0000313" key="2">
    <source>
        <dbReference type="Proteomes" id="UP000287972"/>
    </source>
</evidence>
<keyword evidence="2" id="KW-1185">Reference proteome</keyword>
<organism evidence="1 2">
    <name type="scientific">Fusarium floridanum</name>
    <dbReference type="NCBI Taxonomy" id="1325733"/>
    <lineage>
        <taxon>Eukaryota</taxon>
        <taxon>Fungi</taxon>
        <taxon>Dikarya</taxon>
        <taxon>Ascomycota</taxon>
        <taxon>Pezizomycotina</taxon>
        <taxon>Sordariomycetes</taxon>
        <taxon>Hypocreomycetidae</taxon>
        <taxon>Hypocreales</taxon>
        <taxon>Nectriaceae</taxon>
        <taxon>Fusarium</taxon>
        <taxon>Fusarium solani species complex</taxon>
    </lineage>
</organism>
<sequence>SGSVKNRDYLRNIPYKTKSKISGRLRSHHLPSPPFRSPVSSVALAPPTLYMTSCPHFAHLHLMLVTSFRGRSAPTAFRTSLRSVRKGPSAWKVNSSWAA</sequence>
<evidence type="ECO:0000313" key="1">
    <source>
        <dbReference type="EMBL" id="RSL39242.1"/>
    </source>
</evidence>
<dbReference type="AlphaFoldDB" id="A0A428NEN9"/>
<dbReference type="EMBL" id="NKCL01001491">
    <property type="protein sequence ID" value="RSL39242.1"/>
    <property type="molecule type" value="Genomic_DNA"/>
</dbReference>
<name>A0A428NEN9_9HYPO</name>
<proteinExistence type="predicted"/>
<dbReference type="Proteomes" id="UP000287972">
    <property type="component" value="Unassembled WGS sequence"/>
</dbReference>
<comment type="caution">
    <text evidence="1">The sequence shown here is derived from an EMBL/GenBank/DDBJ whole genome shotgun (WGS) entry which is preliminary data.</text>
</comment>
<gene>
    <name evidence="1" type="ORF">CEP51_016831</name>
</gene>